<dbReference type="OMA" id="SAVELMM"/>
<dbReference type="Proteomes" id="UP000002279">
    <property type="component" value="Chromosome 1"/>
</dbReference>
<reference evidence="1" key="3">
    <citation type="submission" date="2025-09" db="UniProtKB">
        <authorList>
            <consortium name="Ensembl"/>
        </authorList>
    </citation>
    <scope>IDENTIFICATION</scope>
    <source>
        <strain evidence="1">Glennie</strain>
    </source>
</reference>
<keyword evidence="2" id="KW-1185">Reference proteome</keyword>
<accession>A0A6I8NT38</accession>
<evidence type="ECO:0000313" key="2">
    <source>
        <dbReference type="Proteomes" id="UP000002279"/>
    </source>
</evidence>
<dbReference type="Ensembl" id="ENSOANT00000059594.1">
    <property type="protein sequence ID" value="ENSOANP00000044187.1"/>
    <property type="gene ID" value="ENSOANG00000036713.1"/>
</dbReference>
<dbReference type="InParanoid" id="A0A6I8NT38"/>
<dbReference type="GO" id="GO:0033063">
    <property type="term" value="C:Rad51B-Rad51C-Rad51D-XRCC2 complex"/>
    <property type="evidence" value="ECO:0007669"/>
    <property type="project" value="InterPro"/>
</dbReference>
<dbReference type="PANTHER" id="PTHR46456:SF1">
    <property type="entry name" value="DNA REPAIR PROTEIN RAD51 HOMOLOG 2"/>
    <property type="match status" value="1"/>
</dbReference>
<reference evidence="1" key="2">
    <citation type="submission" date="2025-08" db="UniProtKB">
        <authorList>
            <consortium name="Ensembl"/>
        </authorList>
    </citation>
    <scope>IDENTIFICATION</scope>
    <source>
        <strain evidence="1">Glennie</strain>
    </source>
</reference>
<name>A0A6I8NT38_ORNAN</name>
<evidence type="ECO:0000313" key="1">
    <source>
        <dbReference type="Ensembl" id="ENSOANP00000044187.1"/>
    </source>
</evidence>
<dbReference type="InterPro" id="IPR030548">
    <property type="entry name" value="RAD51B"/>
</dbReference>
<dbReference type="GO" id="GO:0003677">
    <property type="term" value="F:DNA binding"/>
    <property type="evidence" value="ECO:0007669"/>
    <property type="project" value="InterPro"/>
</dbReference>
<sequence length="133" mass="14689">MSSKKLRRTRLAQELCDQLKHHQIVPCQVIPPGQSYQRVHELLDLVSGACAPQMQTAYGMKTERTSDLSPAFFPTTLSSLDEALRGGLACGSLTAADVGELVLACGFPIYFRELRKDYRSTLPRGEIESFASL</sequence>
<protein>
    <submittedName>
        <fullName evidence="1">Uncharacterized protein</fullName>
    </submittedName>
</protein>
<dbReference type="AlphaFoldDB" id="A0A6I8NT38"/>
<dbReference type="PANTHER" id="PTHR46456">
    <property type="entry name" value="DNA REPAIR PROTEIN RAD51 HOMOLOG 2"/>
    <property type="match status" value="1"/>
</dbReference>
<dbReference type="GO" id="GO:0000724">
    <property type="term" value="P:double-strand break repair via homologous recombination"/>
    <property type="evidence" value="ECO:0007669"/>
    <property type="project" value="InterPro"/>
</dbReference>
<proteinExistence type="predicted"/>
<reference evidence="1 2" key="1">
    <citation type="journal article" date="2008" name="Nature">
        <title>Genome analysis of the platypus reveals unique signatures of evolution.</title>
        <authorList>
            <person name="Warren W.C."/>
            <person name="Hillier L.W."/>
            <person name="Marshall Graves J.A."/>
            <person name="Birney E."/>
            <person name="Ponting C.P."/>
            <person name="Grutzner F."/>
            <person name="Belov K."/>
            <person name="Miller W."/>
            <person name="Clarke L."/>
            <person name="Chinwalla A.T."/>
            <person name="Yang S.P."/>
            <person name="Heger A."/>
            <person name="Locke D.P."/>
            <person name="Miethke P."/>
            <person name="Waters P.D."/>
            <person name="Veyrunes F."/>
            <person name="Fulton L."/>
            <person name="Fulton B."/>
            <person name="Graves T."/>
            <person name="Wallis J."/>
            <person name="Puente X.S."/>
            <person name="Lopez-Otin C."/>
            <person name="Ordonez G.R."/>
            <person name="Eichler E.E."/>
            <person name="Chen L."/>
            <person name="Cheng Z."/>
            <person name="Deakin J.E."/>
            <person name="Alsop A."/>
            <person name="Thompson K."/>
            <person name="Kirby P."/>
            <person name="Papenfuss A.T."/>
            <person name="Wakefield M.J."/>
            <person name="Olender T."/>
            <person name="Lancet D."/>
            <person name="Huttley G.A."/>
            <person name="Smit A.F."/>
            <person name="Pask A."/>
            <person name="Temple-Smith P."/>
            <person name="Batzer M.A."/>
            <person name="Walker J.A."/>
            <person name="Konkel M.K."/>
            <person name="Harris R.S."/>
            <person name="Whittington C.M."/>
            <person name="Wong E.S."/>
            <person name="Gemmell N.J."/>
            <person name="Buschiazzo E."/>
            <person name="Vargas Jentzsch I.M."/>
            <person name="Merkel A."/>
            <person name="Schmitz J."/>
            <person name="Zemann A."/>
            <person name="Churakov G."/>
            <person name="Kriegs J.O."/>
            <person name="Brosius J."/>
            <person name="Murchison E.P."/>
            <person name="Sachidanandam R."/>
            <person name="Smith C."/>
            <person name="Hannon G.J."/>
            <person name="Tsend-Ayush E."/>
            <person name="McMillan D."/>
            <person name="Attenborough R."/>
            <person name="Rens W."/>
            <person name="Ferguson-Smith M."/>
            <person name="Lefevre C.M."/>
            <person name="Sharp J.A."/>
            <person name="Nicholas K.R."/>
            <person name="Ray D.A."/>
            <person name="Kube M."/>
            <person name="Reinhardt R."/>
            <person name="Pringle T.H."/>
            <person name="Taylor J."/>
            <person name="Jones R.C."/>
            <person name="Nixon B."/>
            <person name="Dacheux J.L."/>
            <person name="Niwa H."/>
            <person name="Sekita Y."/>
            <person name="Huang X."/>
            <person name="Stark A."/>
            <person name="Kheradpour P."/>
            <person name="Kellis M."/>
            <person name="Flicek P."/>
            <person name="Chen Y."/>
            <person name="Webber C."/>
            <person name="Hardison R."/>
            <person name="Nelson J."/>
            <person name="Hallsworth-Pepin K."/>
            <person name="Delehaunty K."/>
            <person name="Markovic C."/>
            <person name="Minx P."/>
            <person name="Feng Y."/>
            <person name="Kremitzki C."/>
            <person name="Mitreva M."/>
            <person name="Glasscock J."/>
            <person name="Wylie T."/>
            <person name="Wohldmann P."/>
            <person name="Thiru P."/>
            <person name="Nhan M.N."/>
            <person name="Pohl C.S."/>
            <person name="Smith S.M."/>
            <person name="Hou S."/>
            <person name="Nefedov M."/>
            <person name="de Jong P.J."/>
            <person name="Renfree M.B."/>
            <person name="Mardis E.R."/>
            <person name="Wilson R.K."/>
        </authorList>
    </citation>
    <scope>NUCLEOTIDE SEQUENCE [LARGE SCALE GENOMIC DNA]</scope>
    <source>
        <strain evidence="1 2">Glennie</strain>
    </source>
</reference>
<organism evidence="1 2">
    <name type="scientific">Ornithorhynchus anatinus</name>
    <name type="common">Duckbill platypus</name>
    <dbReference type="NCBI Taxonomy" id="9258"/>
    <lineage>
        <taxon>Eukaryota</taxon>
        <taxon>Metazoa</taxon>
        <taxon>Chordata</taxon>
        <taxon>Craniata</taxon>
        <taxon>Vertebrata</taxon>
        <taxon>Euteleostomi</taxon>
        <taxon>Mammalia</taxon>
        <taxon>Monotremata</taxon>
        <taxon>Ornithorhynchidae</taxon>
        <taxon>Ornithorhynchus</taxon>
    </lineage>
</organism>